<evidence type="ECO:0000313" key="10">
    <source>
        <dbReference type="EMBL" id="SFL97127.1"/>
    </source>
</evidence>
<feature type="binding site" evidence="8">
    <location>
        <position position="11"/>
    </location>
    <ligand>
        <name>Mg(2+)</name>
        <dbReference type="ChEBI" id="CHEBI:18420"/>
    </ligand>
</feature>
<dbReference type="GO" id="GO:0000287">
    <property type="term" value="F:magnesium ion binding"/>
    <property type="evidence" value="ECO:0007669"/>
    <property type="project" value="UniProtKB-UniRule"/>
</dbReference>
<evidence type="ECO:0000259" key="9">
    <source>
        <dbReference type="Pfam" id="PF01648"/>
    </source>
</evidence>
<keyword evidence="7 8" id="KW-0275">Fatty acid biosynthesis</keyword>
<evidence type="ECO:0000256" key="1">
    <source>
        <dbReference type="ARBA" id="ARBA00022516"/>
    </source>
</evidence>
<evidence type="ECO:0000256" key="5">
    <source>
        <dbReference type="ARBA" id="ARBA00022842"/>
    </source>
</evidence>
<gene>
    <name evidence="8" type="primary">acpS</name>
    <name evidence="10" type="ORF">SAMN04490355_10292</name>
</gene>
<dbReference type="InterPro" id="IPR004568">
    <property type="entry name" value="Ppantetheine-prot_Trfase_dom"/>
</dbReference>
<comment type="similarity">
    <text evidence="8">Belongs to the P-Pant transferase superfamily. AcpS family.</text>
</comment>
<dbReference type="HAMAP" id="MF_00101">
    <property type="entry name" value="AcpS"/>
    <property type="match status" value="1"/>
</dbReference>
<keyword evidence="8" id="KW-0963">Cytoplasm</keyword>
<dbReference type="SUPFAM" id="SSF56214">
    <property type="entry name" value="4'-phosphopantetheinyl transferase"/>
    <property type="match status" value="1"/>
</dbReference>
<accession>A0A1I4M2D2</accession>
<evidence type="ECO:0000256" key="4">
    <source>
        <dbReference type="ARBA" id="ARBA00022832"/>
    </source>
</evidence>
<dbReference type="GO" id="GO:0008897">
    <property type="term" value="F:holo-[acyl-carrier-protein] synthase activity"/>
    <property type="evidence" value="ECO:0007669"/>
    <property type="project" value="UniProtKB-UniRule"/>
</dbReference>
<dbReference type="GO" id="GO:0005737">
    <property type="term" value="C:cytoplasm"/>
    <property type="evidence" value="ECO:0007669"/>
    <property type="project" value="UniProtKB-SubCell"/>
</dbReference>
<keyword evidence="2 8" id="KW-0808">Transferase</keyword>
<protein>
    <recommendedName>
        <fullName evidence="8">Holo-[acyl-carrier-protein] synthase</fullName>
        <shortName evidence="8">Holo-ACP synthase</shortName>
        <ecNumber evidence="8">2.7.8.7</ecNumber>
    </recommendedName>
    <alternativeName>
        <fullName evidence="8">4'-phosphopantetheinyl transferase AcpS</fullName>
    </alternativeName>
</protein>
<dbReference type="STRING" id="1123291.SAMN04490355_10292"/>
<dbReference type="NCBIfam" id="TIGR00556">
    <property type="entry name" value="pantethn_trn"/>
    <property type="match status" value="1"/>
</dbReference>
<evidence type="ECO:0000256" key="7">
    <source>
        <dbReference type="ARBA" id="ARBA00023160"/>
    </source>
</evidence>
<keyword evidence="3 8" id="KW-0479">Metal-binding</keyword>
<comment type="cofactor">
    <cofactor evidence="8">
        <name>Mg(2+)</name>
        <dbReference type="ChEBI" id="CHEBI:18420"/>
    </cofactor>
</comment>
<feature type="domain" description="4'-phosphopantetheinyl transferase" evidence="9">
    <location>
        <begin position="8"/>
        <end position="104"/>
    </location>
</feature>
<reference evidence="11" key="1">
    <citation type="submission" date="2016-10" db="EMBL/GenBank/DDBJ databases">
        <authorList>
            <person name="Varghese N."/>
            <person name="Submissions S."/>
        </authorList>
    </citation>
    <scope>NUCLEOTIDE SEQUENCE [LARGE SCALE GENOMIC DNA]</scope>
    <source>
        <strain evidence="11">DSM 13327</strain>
    </source>
</reference>
<keyword evidence="4 8" id="KW-0276">Fatty acid metabolism</keyword>
<keyword evidence="1 8" id="KW-0444">Lipid biosynthesis</keyword>
<keyword evidence="6 8" id="KW-0443">Lipid metabolism</keyword>
<keyword evidence="5 8" id="KW-0460">Magnesium</keyword>
<comment type="function">
    <text evidence="8">Transfers the 4'-phosphopantetheine moiety from coenzyme A to a Ser of acyl-carrier-protein.</text>
</comment>
<evidence type="ECO:0000313" key="11">
    <source>
        <dbReference type="Proteomes" id="UP000199520"/>
    </source>
</evidence>
<dbReference type="AlphaFoldDB" id="A0A1I4M2D2"/>
<comment type="subcellular location">
    <subcellularLocation>
        <location evidence="8">Cytoplasm</location>
    </subcellularLocation>
</comment>
<evidence type="ECO:0000256" key="8">
    <source>
        <dbReference type="HAMAP-Rule" id="MF_00101"/>
    </source>
</evidence>
<keyword evidence="11" id="KW-1185">Reference proteome</keyword>
<dbReference type="NCBIfam" id="TIGR00516">
    <property type="entry name" value="acpS"/>
    <property type="match status" value="1"/>
</dbReference>
<dbReference type="Gene3D" id="3.90.470.20">
    <property type="entry name" value="4'-phosphopantetheinyl transferase domain"/>
    <property type="match status" value="1"/>
</dbReference>
<organism evidence="10 11">
    <name type="scientific">Pelosinus propionicus DSM 13327</name>
    <dbReference type="NCBI Taxonomy" id="1123291"/>
    <lineage>
        <taxon>Bacteria</taxon>
        <taxon>Bacillati</taxon>
        <taxon>Bacillota</taxon>
        <taxon>Negativicutes</taxon>
        <taxon>Selenomonadales</taxon>
        <taxon>Sporomusaceae</taxon>
        <taxon>Pelosinus</taxon>
    </lineage>
</organism>
<evidence type="ECO:0000256" key="2">
    <source>
        <dbReference type="ARBA" id="ARBA00022679"/>
    </source>
</evidence>
<dbReference type="InterPro" id="IPR008278">
    <property type="entry name" value="4-PPantetheinyl_Trfase_dom"/>
</dbReference>
<dbReference type="Pfam" id="PF01648">
    <property type="entry name" value="ACPS"/>
    <property type="match status" value="1"/>
</dbReference>
<dbReference type="GO" id="GO:0006633">
    <property type="term" value="P:fatty acid biosynthetic process"/>
    <property type="evidence" value="ECO:0007669"/>
    <property type="project" value="UniProtKB-UniRule"/>
</dbReference>
<dbReference type="InterPro" id="IPR002582">
    <property type="entry name" value="ACPS"/>
</dbReference>
<proteinExistence type="inferred from homology"/>
<evidence type="ECO:0000256" key="3">
    <source>
        <dbReference type="ARBA" id="ARBA00022723"/>
    </source>
</evidence>
<dbReference type="EC" id="2.7.8.7" evidence="8"/>
<dbReference type="Proteomes" id="UP000199520">
    <property type="component" value="Unassembled WGS sequence"/>
</dbReference>
<feature type="binding site" evidence="8">
    <location>
        <position position="59"/>
    </location>
    <ligand>
        <name>Mg(2+)</name>
        <dbReference type="ChEBI" id="CHEBI:18420"/>
    </ligand>
</feature>
<dbReference type="EMBL" id="FOTS01000029">
    <property type="protein sequence ID" value="SFL97127.1"/>
    <property type="molecule type" value="Genomic_DNA"/>
</dbReference>
<comment type="catalytic activity">
    <reaction evidence="8">
        <text>apo-[ACP] + CoA = holo-[ACP] + adenosine 3',5'-bisphosphate + H(+)</text>
        <dbReference type="Rhea" id="RHEA:12068"/>
        <dbReference type="Rhea" id="RHEA-COMP:9685"/>
        <dbReference type="Rhea" id="RHEA-COMP:9690"/>
        <dbReference type="ChEBI" id="CHEBI:15378"/>
        <dbReference type="ChEBI" id="CHEBI:29999"/>
        <dbReference type="ChEBI" id="CHEBI:57287"/>
        <dbReference type="ChEBI" id="CHEBI:58343"/>
        <dbReference type="ChEBI" id="CHEBI:64479"/>
        <dbReference type="EC" id="2.7.8.7"/>
    </reaction>
</comment>
<evidence type="ECO:0000256" key="6">
    <source>
        <dbReference type="ARBA" id="ARBA00023098"/>
    </source>
</evidence>
<sequence>MNFVIIGTGIDIIEISRIKDAIVRQSFVDKVFTLQEQQYCESRGVQKSSSYAARFAGKEAVMKAFGTGMAGGRLKDIEIILDDKGCPHVKLSGQFGALAESMGVSMTYISLTHAREYAAAQVILWGGK</sequence>
<dbReference type="InterPro" id="IPR037143">
    <property type="entry name" value="4-PPantetheinyl_Trfase_dom_sf"/>
</dbReference>
<name>A0A1I4M2D2_9FIRM</name>